<reference evidence="2 3" key="1">
    <citation type="journal article" date="2013" name="Genome Announc.">
        <title>Draft Genome Sequence of an Alphaproteobacterium, Caenispirillum salinarum AK4(T), Isolated from a Solar Saltern.</title>
        <authorList>
            <person name="Khatri I."/>
            <person name="Singh A."/>
            <person name="Korpole S."/>
            <person name="Pinnaka A.K."/>
            <person name="Subramanian S."/>
        </authorList>
    </citation>
    <scope>NUCLEOTIDE SEQUENCE [LARGE SCALE GENOMIC DNA]</scope>
    <source>
        <strain evidence="2 3">AK4</strain>
    </source>
</reference>
<evidence type="ECO:0000256" key="1">
    <source>
        <dbReference type="SAM" id="MobiDB-lite"/>
    </source>
</evidence>
<organism evidence="2 3">
    <name type="scientific">Caenispirillum salinarum AK4</name>
    <dbReference type="NCBI Taxonomy" id="1238182"/>
    <lineage>
        <taxon>Bacteria</taxon>
        <taxon>Pseudomonadati</taxon>
        <taxon>Pseudomonadota</taxon>
        <taxon>Alphaproteobacteria</taxon>
        <taxon>Rhodospirillales</taxon>
        <taxon>Novispirillaceae</taxon>
        <taxon>Caenispirillum</taxon>
    </lineage>
</organism>
<dbReference type="AlphaFoldDB" id="K9H2N0"/>
<feature type="compositionally biased region" description="Basic and acidic residues" evidence="1">
    <location>
        <begin position="15"/>
        <end position="24"/>
    </location>
</feature>
<proteinExistence type="predicted"/>
<sequence>MRFVACRHGHRHHHDVTTDREREGASPSHPFIAPQARSRR</sequence>
<dbReference type="EMBL" id="ANHY01000003">
    <property type="protein sequence ID" value="EKV32510.1"/>
    <property type="molecule type" value="Genomic_DNA"/>
</dbReference>
<evidence type="ECO:0000313" key="3">
    <source>
        <dbReference type="Proteomes" id="UP000009881"/>
    </source>
</evidence>
<feature type="compositionally biased region" description="Basic residues" evidence="1">
    <location>
        <begin position="1"/>
        <end position="14"/>
    </location>
</feature>
<dbReference type="Proteomes" id="UP000009881">
    <property type="component" value="Unassembled WGS sequence"/>
</dbReference>
<feature type="region of interest" description="Disordered" evidence="1">
    <location>
        <begin position="1"/>
        <end position="40"/>
    </location>
</feature>
<gene>
    <name evidence="2" type="ORF">C882_2589</name>
</gene>
<keyword evidence="3" id="KW-1185">Reference proteome</keyword>
<evidence type="ECO:0000313" key="2">
    <source>
        <dbReference type="EMBL" id="EKV32510.1"/>
    </source>
</evidence>
<name>K9H2N0_9PROT</name>
<accession>K9H2N0</accession>
<protein>
    <submittedName>
        <fullName evidence="2">Uncharacterized protein</fullName>
    </submittedName>
</protein>
<comment type="caution">
    <text evidence="2">The sequence shown here is derived from an EMBL/GenBank/DDBJ whole genome shotgun (WGS) entry which is preliminary data.</text>
</comment>